<dbReference type="EnsemblMetazoa" id="CJA35652.1">
    <property type="protein sequence ID" value="CJA35652.1"/>
    <property type="gene ID" value="WBGene00211499"/>
</dbReference>
<protein>
    <submittedName>
        <fullName evidence="2">Uncharacterized protein</fullName>
    </submittedName>
</protein>
<sequence length="95" mass="11253">MGLISTSSTSMQRRRRMLFGRSSIREQTRNRSKKRKRRSAGELCVLQQSDNTQHDLPQTTQPEVDMDQSERQNEERNRLHSHEQARNCSRLRSIL</sequence>
<dbReference type="AlphaFoldDB" id="A0A8R1EG40"/>
<evidence type="ECO:0000256" key="1">
    <source>
        <dbReference type="SAM" id="MobiDB-lite"/>
    </source>
</evidence>
<proteinExistence type="predicted"/>
<organism evidence="2 3">
    <name type="scientific">Caenorhabditis japonica</name>
    <dbReference type="NCBI Taxonomy" id="281687"/>
    <lineage>
        <taxon>Eukaryota</taxon>
        <taxon>Metazoa</taxon>
        <taxon>Ecdysozoa</taxon>
        <taxon>Nematoda</taxon>
        <taxon>Chromadorea</taxon>
        <taxon>Rhabditida</taxon>
        <taxon>Rhabditina</taxon>
        <taxon>Rhabditomorpha</taxon>
        <taxon>Rhabditoidea</taxon>
        <taxon>Rhabditidae</taxon>
        <taxon>Peloderinae</taxon>
        <taxon>Caenorhabditis</taxon>
    </lineage>
</organism>
<feature type="compositionally biased region" description="Polar residues" evidence="1">
    <location>
        <begin position="46"/>
        <end position="62"/>
    </location>
</feature>
<reference evidence="3" key="1">
    <citation type="submission" date="2010-08" db="EMBL/GenBank/DDBJ databases">
        <authorList>
            <consortium name="Caenorhabditis japonica Sequencing Consortium"/>
            <person name="Wilson R.K."/>
        </authorList>
    </citation>
    <scope>NUCLEOTIDE SEQUENCE [LARGE SCALE GENOMIC DNA]</scope>
    <source>
        <strain evidence="3">DF5081</strain>
    </source>
</reference>
<feature type="compositionally biased region" description="Low complexity" evidence="1">
    <location>
        <begin position="1"/>
        <end position="11"/>
    </location>
</feature>
<evidence type="ECO:0000313" key="2">
    <source>
        <dbReference type="EnsemblMetazoa" id="CJA35652.1"/>
    </source>
</evidence>
<name>A0A8R1EG40_CAEJA</name>
<feature type="region of interest" description="Disordered" evidence="1">
    <location>
        <begin position="1"/>
        <end position="95"/>
    </location>
</feature>
<keyword evidence="3" id="KW-1185">Reference proteome</keyword>
<feature type="compositionally biased region" description="Basic and acidic residues" evidence="1">
    <location>
        <begin position="68"/>
        <end position="85"/>
    </location>
</feature>
<dbReference type="Proteomes" id="UP000005237">
    <property type="component" value="Unassembled WGS sequence"/>
</dbReference>
<evidence type="ECO:0000313" key="3">
    <source>
        <dbReference type="Proteomes" id="UP000005237"/>
    </source>
</evidence>
<reference evidence="2" key="2">
    <citation type="submission" date="2022-06" db="UniProtKB">
        <authorList>
            <consortium name="EnsemblMetazoa"/>
        </authorList>
    </citation>
    <scope>IDENTIFICATION</scope>
    <source>
        <strain evidence="2">DF5081</strain>
    </source>
</reference>
<accession>A0A8R1EG40</accession>